<feature type="region of interest" description="Disordered" evidence="1">
    <location>
        <begin position="1"/>
        <end position="44"/>
    </location>
</feature>
<dbReference type="EMBL" id="JAPQKO010000008">
    <property type="protein sequence ID" value="KAJ5151701.1"/>
    <property type="molecule type" value="Genomic_DNA"/>
</dbReference>
<reference evidence="2" key="1">
    <citation type="submission" date="2022-11" db="EMBL/GenBank/DDBJ databases">
        <authorList>
            <person name="Petersen C."/>
        </authorList>
    </citation>
    <scope>NUCLEOTIDE SEQUENCE</scope>
    <source>
        <strain evidence="2">IBT 21917</strain>
    </source>
</reference>
<dbReference type="AlphaFoldDB" id="A0A9W9LDG5"/>
<organism evidence="2 3">
    <name type="scientific">Penicillium capsulatum</name>
    <dbReference type="NCBI Taxonomy" id="69766"/>
    <lineage>
        <taxon>Eukaryota</taxon>
        <taxon>Fungi</taxon>
        <taxon>Dikarya</taxon>
        <taxon>Ascomycota</taxon>
        <taxon>Pezizomycotina</taxon>
        <taxon>Eurotiomycetes</taxon>
        <taxon>Eurotiomycetidae</taxon>
        <taxon>Eurotiales</taxon>
        <taxon>Aspergillaceae</taxon>
        <taxon>Penicillium</taxon>
    </lineage>
</organism>
<evidence type="ECO:0008006" key="4">
    <source>
        <dbReference type="Google" id="ProtNLM"/>
    </source>
</evidence>
<evidence type="ECO:0000313" key="3">
    <source>
        <dbReference type="Proteomes" id="UP001146351"/>
    </source>
</evidence>
<dbReference type="CDD" id="cd14688">
    <property type="entry name" value="bZIP_YAP"/>
    <property type="match status" value="1"/>
</dbReference>
<name>A0A9W9LDG5_9EURO</name>
<accession>A0A9W9LDG5</accession>
<evidence type="ECO:0000313" key="2">
    <source>
        <dbReference type="EMBL" id="KAJ5151701.1"/>
    </source>
</evidence>
<proteinExistence type="predicted"/>
<feature type="region of interest" description="Disordered" evidence="1">
    <location>
        <begin position="60"/>
        <end position="97"/>
    </location>
</feature>
<evidence type="ECO:0000256" key="1">
    <source>
        <dbReference type="SAM" id="MobiDB-lite"/>
    </source>
</evidence>
<gene>
    <name evidence="2" type="ORF">N7492_009996</name>
</gene>
<reference evidence="2" key="2">
    <citation type="journal article" date="2023" name="IMA Fungus">
        <title>Comparative genomic study of the Penicillium genus elucidates a diverse pangenome and 15 lateral gene transfer events.</title>
        <authorList>
            <person name="Petersen C."/>
            <person name="Sorensen T."/>
            <person name="Nielsen M.R."/>
            <person name="Sondergaard T.E."/>
            <person name="Sorensen J.L."/>
            <person name="Fitzpatrick D.A."/>
            <person name="Frisvad J.C."/>
            <person name="Nielsen K.L."/>
        </authorList>
    </citation>
    <scope>NUCLEOTIDE SEQUENCE</scope>
    <source>
        <strain evidence="2">IBT 21917</strain>
    </source>
</reference>
<dbReference type="PANTHER" id="PTHR38116:SF5">
    <property type="entry name" value="BZIP DOMAIN-CONTAINING PROTEIN"/>
    <property type="match status" value="1"/>
</dbReference>
<dbReference type="Proteomes" id="UP001146351">
    <property type="component" value="Unassembled WGS sequence"/>
</dbReference>
<comment type="caution">
    <text evidence="2">The sequence shown here is derived from an EMBL/GenBank/DDBJ whole genome shotgun (WGS) entry which is preliminary data.</text>
</comment>
<dbReference type="PANTHER" id="PTHR38116">
    <property type="entry name" value="CHROMOSOME 7, WHOLE GENOME SHOTGUN SEQUENCE"/>
    <property type="match status" value="1"/>
</dbReference>
<protein>
    <recommendedName>
        <fullName evidence="4">BZIP domain-containing protein</fullName>
    </recommendedName>
</protein>
<dbReference type="Pfam" id="PF11905">
    <property type="entry name" value="DUF3425"/>
    <property type="match status" value="1"/>
</dbReference>
<sequence length="387" mass="43933">MRQQGQNDAVRCDSPRRSRRKPVRRDPEKRRQQNLLAQRKYREKNRERLERLEALAASAVQTQTVESAAPTLADPSSASTNDRLFPANESSDKSVSSWSGATPIQLYDFFPRDLAIWDSPTHDPQTGDVSSTLHAWDSGSYIDPSILYNKQSNDQQTEWINLSCGCSSPHFQMRMQRPTPFGPTGTKVLRLGPGSAMPNLYANHIRMEVVCTMDALYTLGMHIGITEELLCADESISPFFRFSADATDDSMEATMIKSVQAIFKTLKPDMRPSREQISIKHHPCVDIIPFPTLRNNLIRHQADIDEDEFLVDMLTGLVCWGGAGLSRRDRQEASCISTGTPWDSRSWEAKEWFLQKYWALIGGEDSELARQTDWWRNMRGDDIEVSS</sequence>
<keyword evidence="3" id="KW-1185">Reference proteome</keyword>
<dbReference type="InterPro" id="IPR021833">
    <property type="entry name" value="DUF3425"/>
</dbReference>
<dbReference type="OrthoDB" id="2245989at2759"/>